<dbReference type="AlphaFoldDB" id="A0A372NZQ3"/>
<evidence type="ECO:0000313" key="4">
    <source>
        <dbReference type="Proteomes" id="UP000264217"/>
    </source>
</evidence>
<comment type="caution">
    <text evidence="3">The sequence shown here is derived from an EMBL/GenBank/DDBJ whole genome shotgun (WGS) entry which is preliminary data.</text>
</comment>
<accession>A0A372NZQ3</accession>
<dbReference type="PANTHER" id="PTHR11927:SF9">
    <property type="entry name" value="L-FUCOSYLTRANSFERASE"/>
    <property type="match status" value="1"/>
</dbReference>
<dbReference type="PANTHER" id="PTHR11927">
    <property type="entry name" value="GALACTOSIDE 2-L-FUCOSYLTRANSFERASE"/>
    <property type="match status" value="1"/>
</dbReference>
<dbReference type="Pfam" id="PF01531">
    <property type="entry name" value="Glyco_transf_11"/>
    <property type="match status" value="1"/>
</dbReference>
<dbReference type="InterPro" id="IPR002516">
    <property type="entry name" value="Glyco_trans_11"/>
</dbReference>
<dbReference type="Proteomes" id="UP000264217">
    <property type="component" value="Unassembled WGS sequence"/>
</dbReference>
<name>A0A372NZQ3_9SPHI</name>
<organism evidence="3 4">
    <name type="scientific">Mucilaginibacter conchicola</name>
    <dbReference type="NCBI Taxonomy" id="2303333"/>
    <lineage>
        <taxon>Bacteria</taxon>
        <taxon>Pseudomonadati</taxon>
        <taxon>Bacteroidota</taxon>
        <taxon>Sphingobacteriia</taxon>
        <taxon>Sphingobacteriales</taxon>
        <taxon>Sphingobacteriaceae</taxon>
        <taxon>Mucilaginibacter</taxon>
    </lineage>
</organism>
<dbReference type="GO" id="GO:0016020">
    <property type="term" value="C:membrane"/>
    <property type="evidence" value="ECO:0007669"/>
    <property type="project" value="InterPro"/>
</dbReference>
<dbReference type="GO" id="GO:0008107">
    <property type="term" value="F:galactoside 2-alpha-L-fucosyltransferase activity"/>
    <property type="evidence" value="ECO:0007669"/>
    <property type="project" value="InterPro"/>
</dbReference>
<dbReference type="CDD" id="cd11301">
    <property type="entry name" value="Fut1_Fut2_like"/>
    <property type="match status" value="1"/>
</dbReference>
<dbReference type="EMBL" id="QWDC01000001">
    <property type="protein sequence ID" value="RFZ95593.1"/>
    <property type="molecule type" value="Genomic_DNA"/>
</dbReference>
<evidence type="ECO:0000256" key="1">
    <source>
        <dbReference type="ARBA" id="ARBA00022676"/>
    </source>
</evidence>
<protein>
    <submittedName>
        <fullName evidence="3">Alpha-1,2-fucosyltransferase</fullName>
    </submittedName>
</protein>
<reference evidence="3 4" key="1">
    <citation type="submission" date="2018-08" db="EMBL/GenBank/DDBJ databases">
        <title>Mucilaginibacter sp. MYSH2.</title>
        <authorList>
            <person name="Seo T."/>
        </authorList>
    </citation>
    <scope>NUCLEOTIDE SEQUENCE [LARGE SCALE GENOMIC DNA]</scope>
    <source>
        <strain evidence="3 4">MYSH2</strain>
    </source>
</reference>
<gene>
    <name evidence="3" type="ORF">D0C36_08775</name>
</gene>
<keyword evidence="2 3" id="KW-0808">Transferase</keyword>
<keyword evidence="4" id="KW-1185">Reference proteome</keyword>
<dbReference type="Gene3D" id="3.40.50.11350">
    <property type="match status" value="1"/>
</dbReference>
<evidence type="ECO:0000313" key="3">
    <source>
        <dbReference type="EMBL" id="RFZ95593.1"/>
    </source>
</evidence>
<sequence>MWLFLVYEKHKMIIVKLLGGLGNQMFQYAIARHLSKKNNDTLIIDSSFLNITNATGYTLRSYELGIFSIDAGILHKEKYFGKKLISRIRPVLSRTKYVNEQSFKFAPEIFNIKGNIYLEGYWQTEKYFRDIADTIREDFTFLPALNDINTKVAAQIKACNAVSIHVRRTDYVGADGAATYHSICSAAYYLNAIEQICETVPDAVFFVFSDDIPWVKENIQIKYPHHFIDHNSGKQSYIDMQLMSMCKHHIIANSSFSWWGAWLNNHQQKTVIAPKTWFNNPDIDTSDILPESWLKL</sequence>
<keyword evidence="1 3" id="KW-0328">Glycosyltransferase</keyword>
<proteinExistence type="predicted"/>
<evidence type="ECO:0000256" key="2">
    <source>
        <dbReference type="ARBA" id="ARBA00022679"/>
    </source>
</evidence>
<dbReference type="GO" id="GO:0005975">
    <property type="term" value="P:carbohydrate metabolic process"/>
    <property type="evidence" value="ECO:0007669"/>
    <property type="project" value="InterPro"/>
</dbReference>